<comment type="caution">
    <text evidence="5">The sequence shown here is derived from an EMBL/GenBank/DDBJ whole genome shotgun (WGS) entry which is preliminary data.</text>
</comment>
<dbReference type="InterPro" id="IPR000086">
    <property type="entry name" value="NUDIX_hydrolase_dom"/>
</dbReference>
<dbReference type="InterPro" id="IPR036322">
    <property type="entry name" value="WD40_repeat_dom_sf"/>
</dbReference>
<reference evidence="5" key="1">
    <citation type="submission" date="2023-03" db="EMBL/GenBank/DDBJ databases">
        <authorList>
            <person name="Steffen K."/>
            <person name="Cardenas P."/>
        </authorList>
    </citation>
    <scope>NUCLEOTIDE SEQUENCE</scope>
</reference>
<feature type="domain" description="C3H1-type" evidence="3">
    <location>
        <begin position="573"/>
        <end position="601"/>
    </location>
</feature>
<dbReference type="AlphaFoldDB" id="A0AA35TYG8"/>
<feature type="compositionally biased region" description="Basic residues" evidence="2">
    <location>
        <begin position="210"/>
        <end position="220"/>
    </location>
</feature>
<evidence type="ECO:0008006" key="7">
    <source>
        <dbReference type="Google" id="ProtNLM"/>
    </source>
</evidence>
<feature type="region of interest" description="Disordered" evidence="2">
    <location>
        <begin position="400"/>
        <end position="425"/>
    </location>
</feature>
<keyword evidence="6" id="KW-1185">Reference proteome</keyword>
<evidence type="ECO:0000259" key="4">
    <source>
        <dbReference type="PROSITE" id="PS51462"/>
    </source>
</evidence>
<organism evidence="5 6">
    <name type="scientific">Geodia barretti</name>
    <name type="common">Barrett's horny sponge</name>
    <dbReference type="NCBI Taxonomy" id="519541"/>
    <lineage>
        <taxon>Eukaryota</taxon>
        <taxon>Metazoa</taxon>
        <taxon>Porifera</taxon>
        <taxon>Demospongiae</taxon>
        <taxon>Heteroscleromorpha</taxon>
        <taxon>Tetractinellida</taxon>
        <taxon>Astrophorina</taxon>
        <taxon>Geodiidae</taxon>
        <taxon>Geodia</taxon>
    </lineage>
</organism>
<feature type="compositionally biased region" description="Low complexity" evidence="2">
    <location>
        <begin position="221"/>
        <end position="236"/>
    </location>
</feature>
<dbReference type="SUPFAM" id="SSF55811">
    <property type="entry name" value="Nudix"/>
    <property type="match status" value="1"/>
</dbReference>
<feature type="region of interest" description="Disordered" evidence="2">
    <location>
        <begin position="955"/>
        <end position="1005"/>
    </location>
</feature>
<keyword evidence="1" id="KW-0863">Zinc-finger</keyword>
<evidence type="ECO:0000256" key="1">
    <source>
        <dbReference type="PROSITE-ProRule" id="PRU00723"/>
    </source>
</evidence>
<name>A0AA35TYG8_GEOBA</name>
<protein>
    <recommendedName>
        <fullName evidence="7">C3H1-type domain-containing protein</fullName>
    </recommendedName>
</protein>
<dbReference type="SMART" id="SM00356">
    <property type="entry name" value="ZnF_C3H1"/>
    <property type="match status" value="1"/>
</dbReference>
<evidence type="ECO:0000256" key="2">
    <source>
        <dbReference type="SAM" id="MobiDB-lite"/>
    </source>
</evidence>
<evidence type="ECO:0000313" key="6">
    <source>
        <dbReference type="Proteomes" id="UP001174909"/>
    </source>
</evidence>
<accession>A0AA35TYG8</accession>
<dbReference type="Gene3D" id="3.90.79.10">
    <property type="entry name" value="Nucleoside Triphosphate Pyrophosphohydrolase"/>
    <property type="match status" value="1"/>
</dbReference>
<feature type="compositionally biased region" description="Polar residues" evidence="2">
    <location>
        <begin position="968"/>
        <end position="986"/>
    </location>
</feature>
<dbReference type="PROSITE" id="PS50103">
    <property type="entry name" value="ZF_C3H1"/>
    <property type="match status" value="1"/>
</dbReference>
<dbReference type="GO" id="GO:0008270">
    <property type="term" value="F:zinc ion binding"/>
    <property type="evidence" value="ECO:0007669"/>
    <property type="project" value="UniProtKB-KW"/>
</dbReference>
<dbReference type="Pfam" id="PF00293">
    <property type="entry name" value="NUDIX"/>
    <property type="match status" value="1"/>
</dbReference>
<proteinExistence type="predicted"/>
<feature type="domain" description="Nudix hydrolase" evidence="4">
    <location>
        <begin position="21"/>
        <end position="185"/>
    </location>
</feature>
<evidence type="ECO:0000313" key="5">
    <source>
        <dbReference type="EMBL" id="CAI8055981.1"/>
    </source>
</evidence>
<sequence>MVEPWVMVGGYQLQGSYQSSPPKVGFGVICRCPGSGVQCLLQKRGLNSASPNKWSFPGGRLENPGDLDEDGDVGTRRELEEECGGGEPLGLPSLIHIECYKSGKVKQTIYHVYAIDTSTNKEWELWKPKPKNERTEVDTMATELVVNSQSFPSLNGYCWVDMHALIQECDRLACSQMDITEVTDLQHGLVRWVQNYGDHVLRTLIQRSPKLPHHSPRRHSSSSTSSSSGTNGSGSKSRSKSDLTPKSQRYRATPELLTPPYAPLRPPTAYPGPLLANHSPTHNFYGMGLPVMSPTAMAASGLGSQQGAMQYIRFPTLLPPTSAIPQPMGAVPGQQQAIIANPAQTGGMVYHPLPVQFGMQQALQQPTGFGLASPGVGTGLVLSGLSPGSTREAIAGGQEAVHASSPSEDTGVTAAVSEGSDSGEGNLAGMEIISKLMQVPRQEQASAFHQVTVPHSIVAGHHLELQQAVGGGGSGATTSSLQPEGGHQVQHQLAYAVAGNSRELQNHSQHAATSIPSLPHHFAAHGMVALPPPHTATAMKIEHTEALLPIPPVVPSVPPLSALVQAPHQMNHRKEILCRHFISGRGHCPYGDKCWFAHPEPNPSVHPRDFAHLHQTTGHHPSTPLHIQVPPPAHGWNPNMPVQYVASPPQSPLDGAYLAPTDPSTGMRAPILHTSPGYQFPGQQFPGQPPILVWQPPPGGGPRNFSLLPSIRPPLPIPIDPKLHFTLLSEVVVMSDGPEAGLVRNISQLTTRADHFYIAYGNKVRDYKILFSGQRTHQESWMLQDTFSFSHRVTCLHTSRQHQYLLLVGTEAGSVYTCLLRRGNQYSQTSIFSHTCTLESPEAITSLVHFSTSVSQAQVVVVGTQTGAISWFIAQPPQKTYSMLSCTRPHYPHTVVALQVWGGMLVSGSQEGKLIVWSMRTQQPSINSEQHVHSVSLSSIHVQDSTAIITIGRGSSVQKDSEEANNGVAVQTNSTTSSQSLEQPSLRSDGGLKESGRPSMNQLTKDVGQMSVTDIGTAGKFEDTVTLWQYGVPLRPTRIEGDLGEIVTSVFYHAHTGNMFLAVGLSNRTIKILNLPNFTLASELHFPEMAGKRCLHMALNLSRDSLVPSGSYYRNPFRDLILTTAWSDGKVMICQVSKQ</sequence>
<dbReference type="InterPro" id="IPR015943">
    <property type="entry name" value="WD40/YVTN_repeat-like_dom_sf"/>
</dbReference>
<dbReference type="EMBL" id="CASHTH010004314">
    <property type="protein sequence ID" value="CAI8055981.1"/>
    <property type="molecule type" value="Genomic_DNA"/>
</dbReference>
<dbReference type="PROSITE" id="PS51462">
    <property type="entry name" value="NUDIX"/>
    <property type="match status" value="1"/>
</dbReference>
<feature type="zinc finger region" description="C3H1-type" evidence="1">
    <location>
        <begin position="573"/>
        <end position="601"/>
    </location>
</feature>
<dbReference type="InterPro" id="IPR015797">
    <property type="entry name" value="NUDIX_hydrolase-like_dom_sf"/>
</dbReference>
<dbReference type="SUPFAM" id="SSF50978">
    <property type="entry name" value="WD40 repeat-like"/>
    <property type="match status" value="1"/>
</dbReference>
<evidence type="ECO:0000259" key="3">
    <source>
        <dbReference type="PROSITE" id="PS50103"/>
    </source>
</evidence>
<dbReference type="Proteomes" id="UP001174909">
    <property type="component" value="Unassembled WGS sequence"/>
</dbReference>
<dbReference type="InterPro" id="IPR000571">
    <property type="entry name" value="Znf_CCCH"/>
</dbReference>
<keyword evidence="1" id="KW-0479">Metal-binding</keyword>
<dbReference type="Gene3D" id="4.10.1000.10">
    <property type="entry name" value="Zinc finger, CCCH-type"/>
    <property type="match status" value="1"/>
</dbReference>
<feature type="region of interest" description="Disordered" evidence="2">
    <location>
        <begin position="51"/>
        <end position="71"/>
    </location>
</feature>
<feature type="region of interest" description="Disordered" evidence="2">
    <location>
        <begin position="207"/>
        <end position="265"/>
    </location>
</feature>
<dbReference type="Gene3D" id="2.130.10.10">
    <property type="entry name" value="YVTN repeat-like/Quinoprotein amine dehydrogenase"/>
    <property type="match status" value="1"/>
</dbReference>
<keyword evidence="1" id="KW-0862">Zinc</keyword>
<gene>
    <name evidence="5" type="ORF">GBAR_LOCUS30503</name>
</gene>